<feature type="region of interest" description="Disordered" evidence="1">
    <location>
        <begin position="1"/>
        <end position="27"/>
    </location>
</feature>
<evidence type="ECO:0000259" key="2">
    <source>
        <dbReference type="PROSITE" id="PS50888"/>
    </source>
</evidence>
<feature type="compositionally biased region" description="Low complexity" evidence="1">
    <location>
        <begin position="236"/>
        <end position="252"/>
    </location>
</feature>
<dbReference type="InterPro" id="IPR052099">
    <property type="entry name" value="Regulatory_TF_Diverse"/>
</dbReference>
<keyword evidence="4" id="KW-1185">Reference proteome</keyword>
<feature type="region of interest" description="Disordered" evidence="1">
    <location>
        <begin position="559"/>
        <end position="643"/>
    </location>
</feature>
<evidence type="ECO:0000256" key="1">
    <source>
        <dbReference type="SAM" id="MobiDB-lite"/>
    </source>
</evidence>
<feature type="compositionally biased region" description="Polar residues" evidence="1">
    <location>
        <begin position="16"/>
        <end position="25"/>
    </location>
</feature>
<protein>
    <recommendedName>
        <fullName evidence="2">BHLH domain-containing protein</fullName>
    </recommendedName>
</protein>
<dbReference type="Gene3D" id="4.10.280.10">
    <property type="entry name" value="Helix-loop-helix DNA-binding domain"/>
    <property type="match status" value="1"/>
</dbReference>
<dbReference type="InterPro" id="IPR011598">
    <property type="entry name" value="bHLH_dom"/>
</dbReference>
<feature type="region of interest" description="Disordered" evidence="1">
    <location>
        <begin position="448"/>
        <end position="481"/>
    </location>
</feature>
<dbReference type="PANTHER" id="PTHR47336">
    <property type="entry name" value="TRANSCRIPTION FACTOR HMS1-RELATED"/>
    <property type="match status" value="1"/>
</dbReference>
<dbReference type="SMART" id="SM00353">
    <property type="entry name" value="HLH"/>
    <property type="match status" value="1"/>
</dbReference>
<dbReference type="EMBL" id="JANBQB010000352">
    <property type="protein sequence ID" value="KAJ1977382.1"/>
    <property type="molecule type" value="Genomic_DNA"/>
</dbReference>
<accession>A0A9W8EBW0</accession>
<feature type="region of interest" description="Disordered" evidence="1">
    <location>
        <begin position="236"/>
        <end position="335"/>
    </location>
</feature>
<evidence type="ECO:0000313" key="3">
    <source>
        <dbReference type="EMBL" id="KAJ1977382.1"/>
    </source>
</evidence>
<feature type="compositionally biased region" description="Basic and acidic residues" evidence="1">
    <location>
        <begin position="471"/>
        <end position="481"/>
    </location>
</feature>
<dbReference type="PROSITE" id="PS50888">
    <property type="entry name" value="BHLH"/>
    <property type="match status" value="1"/>
</dbReference>
<proteinExistence type="predicted"/>
<evidence type="ECO:0000313" key="4">
    <source>
        <dbReference type="Proteomes" id="UP001151582"/>
    </source>
</evidence>
<dbReference type="Proteomes" id="UP001151582">
    <property type="component" value="Unassembled WGS sequence"/>
</dbReference>
<dbReference type="Pfam" id="PF00010">
    <property type="entry name" value="HLH"/>
    <property type="match status" value="1"/>
</dbReference>
<name>A0A9W8EBW0_9FUNG</name>
<dbReference type="SUPFAM" id="SSF47459">
    <property type="entry name" value="HLH, helix-loop-helix DNA-binding domain"/>
    <property type="match status" value="1"/>
</dbReference>
<feature type="domain" description="BHLH" evidence="2">
    <location>
        <begin position="414"/>
        <end position="506"/>
    </location>
</feature>
<dbReference type="PANTHER" id="PTHR47336:SF2">
    <property type="entry name" value="TRANSCRIPTION FACTOR HMS1-RELATED"/>
    <property type="match status" value="1"/>
</dbReference>
<feature type="compositionally biased region" description="Polar residues" evidence="1">
    <location>
        <begin position="170"/>
        <end position="202"/>
    </location>
</feature>
<feature type="region of interest" description="Disordered" evidence="1">
    <location>
        <begin position="770"/>
        <end position="803"/>
    </location>
</feature>
<dbReference type="InterPro" id="IPR036638">
    <property type="entry name" value="HLH_DNA-bd_sf"/>
</dbReference>
<gene>
    <name evidence="3" type="ORF">H4R34_003598</name>
</gene>
<sequence length="846" mass="89217">MANHPGSRPDDASGADPSTSSTNNPPAYFIPELHEGNAGLMGLDFQFHQSFLDRPDVGSYSDIVSALCQNPGFNPASLELGFDNVAALANSLSTSTATTAFNNFGLSDATFLAAAASSTLTPPTVSGVPAAANFNFLLTPTTPGFSSTISGNDLTLSPPSDGMGLFTLGPSPTSTTKNGAQPNASLSPPSFTTAGPSPTPFAQSLEGLHMLHPTDTLDPVLLNDILRSPVLESLLPASTSMPTSTSAQPTPTGHASLTPTSGTKRARPEPRNSAPKAPKRAKASKPNKSAVQPLAKRPRKRQVPPSPPLSPPEGSSPVSISLSPTPIKPQPDQTAQQLWQLKPLSPAASRPLNRPVSIASALDAPSLSANKVPINRLGSVGSTLTATPAILPAAPDPAAANGPPPLSTPPVKSYRRIAHNAIERRYRNNINDRIRELKDSIPALAHLQAERDDEKQSRRGGSAGSLGGTKAKLDSPLPKEVDGIAPASKLNKATILRKATEYVWHLRRTNDSLRRKQEAYIGLIRDQAPHLLPLLESMDQQAQREADELMTLLRSQPAMGMENGPAAERSVDPLGNTPAELPAATMPLGPARTVVGTHAPESESMEALPSVATSSDSDTSSAGPHDATAPGATVSPNRSGASSGSSYPLRAMLGVSLCISMASSPFASSSSGGGEDGGYEQRTLSSIPFLRGWHGSATANSLGQWGHAITSSDLFHWARLFIFVSSLLGLIFFDDWFGDRRQAKKRRYWKTQYGTHATPTEVNTMEASANHTGALTSDSPQTATATSPTSPGTHGRRDRQRVQVTRTKVGARHATLLTSVAEINNTPLPRSYRSMFMRICGEVVRL</sequence>
<feature type="non-terminal residue" evidence="3">
    <location>
        <position position="846"/>
    </location>
</feature>
<comment type="caution">
    <text evidence="3">The sequence shown here is derived from an EMBL/GenBank/DDBJ whole genome shotgun (WGS) entry which is preliminary data.</text>
</comment>
<dbReference type="GO" id="GO:0046983">
    <property type="term" value="F:protein dimerization activity"/>
    <property type="evidence" value="ECO:0007669"/>
    <property type="project" value="InterPro"/>
</dbReference>
<feature type="compositionally biased region" description="Basic and acidic residues" evidence="1">
    <location>
        <begin position="448"/>
        <end position="457"/>
    </location>
</feature>
<reference evidence="3" key="1">
    <citation type="submission" date="2022-07" db="EMBL/GenBank/DDBJ databases">
        <title>Phylogenomic reconstructions and comparative analyses of Kickxellomycotina fungi.</title>
        <authorList>
            <person name="Reynolds N.K."/>
            <person name="Stajich J.E."/>
            <person name="Barry K."/>
            <person name="Grigoriev I.V."/>
            <person name="Crous P."/>
            <person name="Smith M.E."/>
        </authorList>
    </citation>
    <scope>NUCLEOTIDE SEQUENCE</scope>
    <source>
        <strain evidence="3">RSA 567</strain>
    </source>
</reference>
<feature type="region of interest" description="Disordered" evidence="1">
    <location>
        <begin position="164"/>
        <end position="203"/>
    </location>
</feature>
<feature type="compositionally biased region" description="Low complexity" evidence="1">
    <location>
        <begin position="612"/>
        <end position="622"/>
    </location>
</feature>
<dbReference type="OrthoDB" id="2133190at2759"/>
<feature type="compositionally biased region" description="Polar residues" evidence="1">
    <location>
        <begin position="253"/>
        <end position="263"/>
    </location>
</feature>
<organism evidence="3 4">
    <name type="scientific">Dimargaris verticillata</name>
    <dbReference type="NCBI Taxonomy" id="2761393"/>
    <lineage>
        <taxon>Eukaryota</taxon>
        <taxon>Fungi</taxon>
        <taxon>Fungi incertae sedis</taxon>
        <taxon>Zoopagomycota</taxon>
        <taxon>Kickxellomycotina</taxon>
        <taxon>Dimargaritomycetes</taxon>
        <taxon>Dimargaritales</taxon>
        <taxon>Dimargaritaceae</taxon>
        <taxon>Dimargaris</taxon>
    </lineage>
</organism>
<feature type="compositionally biased region" description="Low complexity" evidence="1">
    <location>
        <begin position="776"/>
        <end position="793"/>
    </location>
</feature>
<dbReference type="AlphaFoldDB" id="A0A9W8EBW0"/>